<dbReference type="Proteomes" id="UP001597361">
    <property type="component" value="Unassembled WGS sequence"/>
</dbReference>
<gene>
    <name evidence="3" type="ORF">ACFSKL_01210</name>
</gene>
<reference evidence="4" key="1">
    <citation type="journal article" date="2019" name="Int. J. Syst. Evol. Microbiol.">
        <title>The Global Catalogue of Microorganisms (GCM) 10K type strain sequencing project: providing services to taxonomists for standard genome sequencing and annotation.</title>
        <authorList>
            <consortium name="The Broad Institute Genomics Platform"/>
            <consortium name="The Broad Institute Genome Sequencing Center for Infectious Disease"/>
            <person name="Wu L."/>
            <person name="Ma J."/>
        </authorList>
    </citation>
    <scope>NUCLEOTIDE SEQUENCE [LARGE SCALE GENOMIC DNA]</scope>
    <source>
        <strain evidence="4">CGMCC 1.15180</strain>
    </source>
</reference>
<protein>
    <submittedName>
        <fullName evidence="3">Lantibiotic dehydratase</fullName>
    </submittedName>
</protein>
<evidence type="ECO:0000259" key="2">
    <source>
        <dbReference type="Pfam" id="PF14028"/>
    </source>
</evidence>
<evidence type="ECO:0000259" key="1">
    <source>
        <dbReference type="Pfam" id="PF04738"/>
    </source>
</evidence>
<organism evidence="3 4">
    <name type="scientific">Belliella marina</name>
    <dbReference type="NCBI Taxonomy" id="1644146"/>
    <lineage>
        <taxon>Bacteria</taxon>
        <taxon>Pseudomonadati</taxon>
        <taxon>Bacteroidota</taxon>
        <taxon>Cytophagia</taxon>
        <taxon>Cytophagales</taxon>
        <taxon>Cyclobacteriaceae</taxon>
        <taxon>Belliella</taxon>
    </lineage>
</organism>
<accession>A0ABW4VFE2</accession>
<dbReference type="Pfam" id="PF14028">
    <property type="entry name" value="Lant_dehydr_C"/>
    <property type="match status" value="1"/>
</dbReference>
<dbReference type="InterPro" id="IPR023809">
    <property type="entry name" value="Thiopep_bacteriocin_synth_dom"/>
</dbReference>
<dbReference type="NCBIfam" id="TIGR03891">
    <property type="entry name" value="thiopep_ocin"/>
    <property type="match status" value="1"/>
</dbReference>
<sequence length="1062" mass="122650">MKSISLESTGRYLLRCPSKPVEEVDRFLELLVNIPSQDYKKFLSDSLTPLKRALFIASPDFVSFCESVVTKEDCNPEAEKKLVITLYKYLSRMATRCTPFGLFAGSALGQIDELTNISFSDNKQQIRSRLDMHYAAAMGEYLNSLPKLRENIKFSLNDTLYRAGDRFRYVEFQYSERKREYIISAIKGAEIIKSIVDKFQNPFYLDELRLFLVARGIENEQADAYVQRLLESQIILSELQPNVTGDTFFDRLISSVEEIGGMEEILGDLKEANRIISEEDWSPENGVKLQSLLSKYVNSGVKDLIQSDLFFHFRKNELPSHVFEDILKMIEHVAVVRKPYVSKALDGFINKFQTRYEDREIPLLIALDPEVGVGYGNNVSGEVEYMPLIEGVNPPRKTLERAFTLSEQEKRYFDKLYKAISNQEKVFMIDPTDSPNNEIENARLPRSMFLFGSLLASSQEDLDRGEFQFLVKSISGPSAGNLIGRFCYSSEELTSTVKKLLEDEQQYESDAVFAEIVHLPEARVGNVIMRPTLREYEIPILTGSTVKSEHVIPLDDLMVSVRNGNVVLRSKRLNKIVKPRLTSAHNYQKGLPYYRFLCDLQGHSYQSLDLWTWSHFEGSSYLPRIQFGKLILKRARWIMKKSELKQDRNSASKVDEKLFLAQLISEKSIPNKVVIVEGDNELLVDLSSELGLGILANILKKKDVLLKEFLYQPKNCFIKDSSGSYANELIVPLVSKSHIKEIQNGNPIVSSSQIKREFSVGEEWLYFKIYTGNKTADTILTEVLKPLVTEFLDKGLIEKWFFLRYNEHGEHLRVRFYHSQNSAFWPQVISEINERLKPYINQGLVYKIQLDTYQREIERYGVETMELSETLFFNDSQAILSFIDLIEGDIGEKYRWLFALLNVDMLLEDFGLSLYEKFQLISQLREYFLNETNKGKESKKIWISMNNQYRRYSKEIYSLLEKKTCVGEDIEEAMSCFVGRSDKNSIPLAVLKEKLSENMRGGVSLFAFISSHVHMTLNRTFLAKQRIHETVIYHFLAKFYDSKISRLQKMEKCKKESQIIGC</sequence>
<dbReference type="RefSeq" id="WP_376882642.1">
    <property type="nucleotide sequence ID" value="NZ_JBHUHR010000001.1"/>
</dbReference>
<keyword evidence="4" id="KW-1185">Reference proteome</keyword>
<evidence type="ECO:0000313" key="3">
    <source>
        <dbReference type="EMBL" id="MFD2033384.1"/>
    </source>
</evidence>
<name>A0ABW4VFE2_9BACT</name>
<proteinExistence type="predicted"/>
<dbReference type="Pfam" id="PF04738">
    <property type="entry name" value="Lant_dehydr_N"/>
    <property type="match status" value="1"/>
</dbReference>
<dbReference type="EMBL" id="JBHUHR010000001">
    <property type="protein sequence ID" value="MFD2033384.1"/>
    <property type="molecule type" value="Genomic_DNA"/>
</dbReference>
<comment type="caution">
    <text evidence="3">The sequence shown here is derived from an EMBL/GenBank/DDBJ whole genome shotgun (WGS) entry which is preliminary data.</text>
</comment>
<evidence type="ECO:0000313" key="4">
    <source>
        <dbReference type="Proteomes" id="UP001597361"/>
    </source>
</evidence>
<feature type="domain" description="Lantibiotic dehydratase N-terminal" evidence="1">
    <location>
        <begin position="50"/>
        <end position="693"/>
    </location>
</feature>
<dbReference type="InterPro" id="IPR006827">
    <property type="entry name" value="Lant_deHydtase_N"/>
</dbReference>
<feature type="domain" description="Thiopeptide-type bacteriocin biosynthesis" evidence="2">
    <location>
        <begin position="764"/>
        <end position="1040"/>
    </location>
</feature>